<dbReference type="InterPro" id="IPR014001">
    <property type="entry name" value="Helicase_ATP-bd"/>
</dbReference>
<dbReference type="EMBL" id="MPZV01000001">
    <property type="protein sequence ID" value="OOY24898.1"/>
    <property type="molecule type" value="Genomic_DNA"/>
</dbReference>
<evidence type="ECO:0000259" key="3">
    <source>
        <dbReference type="PROSITE" id="PS51192"/>
    </source>
</evidence>
<dbReference type="Gene3D" id="3.40.50.300">
    <property type="entry name" value="P-loop containing nucleotide triphosphate hydrolases"/>
    <property type="match status" value="2"/>
</dbReference>
<dbReference type="PROSITE" id="PS51192">
    <property type="entry name" value="HELICASE_ATP_BIND_1"/>
    <property type="match status" value="1"/>
</dbReference>
<evidence type="ECO:0000313" key="5">
    <source>
        <dbReference type="EMBL" id="OOY24898.1"/>
    </source>
</evidence>
<keyword evidence="1" id="KW-0547">Nucleotide-binding</keyword>
<keyword evidence="6" id="KW-1185">Reference proteome</keyword>
<dbReference type="PROSITE" id="PS51194">
    <property type="entry name" value="HELICASE_CTER"/>
    <property type="match status" value="1"/>
</dbReference>
<dbReference type="Pfam" id="PF00270">
    <property type="entry name" value="DEAD"/>
    <property type="match status" value="1"/>
</dbReference>
<proteinExistence type="predicted"/>
<organism evidence="5 6">
    <name type="scientific">Thioclava sediminum</name>
    <dbReference type="NCBI Taxonomy" id="1915319"/>
    <lineage>
        <taxon>Bacteria</taxon>
        <taxon>Pseudomonadati</taxon>
        <taxon>Pseudomonadota</taxon>
        <taxon>Alphaproteobacteria</taxon>
        <taxon>Rhodobacterales</taxon>
        <taxon>Paracoccaceae</taxon>
        <taxon>Thioclava</taxon>
    </lineage>
</organism>
<dbReference type="InterPro" id="IPR001650">
    <property type="entry name" value="Helicase_C-like"/>
</dbReference>
<dbReference type="InterPro" id="IPR011545">
    <property type="entry name" value="DEAD/DEAH_box_helicase_dom"/>
</dbReference>
<dbReference type="InterPro" id="IPR018973">
    <property type="entry name" value="MZB"/>
</dbReference>
<dbReference type="PANTHER" id="PTHR47957:SF3">
    <property type="entry name" value="ATP-DEPENDENT HELICASE HRQ1"/>
    <property type="match status" value="1"/>
</dbReference>
<protein>
    <recommendedName>
        <fullName evidence="7">DEAD/DEAH box helicase</fullName>
    </recommendedName>
</protein>
<dbReference type="InterPro" id="IPR027417">
    <property type="entry name" value="P-loop_NTPase"/>
</dbReference>
<evidence type="ECO:0000313" key="6">
    <source>
        <dbReference type="Proteomes" id="UP000190787"/>
    </source>
</evidence>
<name>A0ABX3MYV7_9RHOB</name>
<evidence type="ECO:0008006" key="7">
    <source>
        <dbReference type="Google" id="ProtNLM"/>
    </source>
</evidence>
<feature type="domain" description="Helicase C-terminal" evidence="4">
    <location>
        <begin position="911"/>
        <end position="1057"/>
    </location>
</feature>
<sequence length="1938" mass="213678">MLLEDLVAALDRKTLLDGTPNDRRWPRLGDDVAPYLHQLRAWEAAEAGRSFMVTSGTGSGKTECFMIPMLNDLLRSYKPGDTGVRGIVLYPLNALIDSQKERLGAWMDPLANQLSYALYNRHMPDTVPGPKRRGAQVMERRAMRQAPPSLMVTNVTMLEYMLMRAQDRPILEKSQGTLRWIVLDEAHSYVGAQAAEMALLLRRVRDAFGVAPEDVRLAATSATIGEGEENRETLRQFLADLAGLSPAQVEVIEGQERAPNLPPEGPDETLEPDAMPSAPDALWRKLAPNPRLRKVRTAMRDRGIGLRAAAALMGREGDTEGTLRLLEAGAQAIDPDTGVALAPWRLHVFHRAQGGLWTCVDPECPKRDEALLQEGGDWPFGRIHFAERDRCDCGAPVLEIAACDECGTPWLRAEIANDGPHRILRPAREVGVDDDYILDVEPEEDGGELVAPLLSESVIVGPGDDTGGEFLRVSDAHLFEHPMEGDRVLPLTVLAEQERGCCERAGHKGVTVRPQRFGAPFLMGNAMPLLVEAAKSSSHDHPVPFGGRRLLSFTDSRQGTARFSAKLQQDAERTLTRAIMYHSVQNRECNPEKASQIRATIEALRPAAAANPLLAASLAEQEAALHEAEGSPKPLLWSEMVQRIAQNEEFRNFARPVWRDRPSKGDEALATHSTALAELFLYREMFRRPRLQNNAETMGLARLVFPELVAQARLSTPAPLREASHDDSVWADLLHAAVDLVFRTNLAIRLPEEPADVRHWISPRSALAAVVEPGLNKEEVSGVDNPRFFPSAHSDRSNLVRLVYRLIGGSIDSATDVERATTTLTAIWERLRKSGAIVQVAPSAWRLDLTNASIAPVETAFECPVTGRLLPFAPGRVSLNAVNADGITRAITMPTLPKAAPMGTSVVQRSELRGWLESDPEIADLRLGGHWTDLHDRTVEFTPFLRAQEHSAQIDRPSLQTYEKAFREGRINVLNCSTTMEMGVDIPDVGIVVNTNVPPSPANYRQRIGRAGRRGEPWAMAFTFCKDLPLDNMIFRDPGRLLGAQVAAPQVRLDSTILVQRHVNAALLGLFLRESGGMSVRTNMASFMGATEATDTPFLPDSVSDDFLAALKGDWGAQKNVAQALDRLVRGTCLAGHKELTSRAQADFAAMRNRWRDEYEQLVEAQAAYADNDPAHWLYRKRAKRMREEFMMTELARRGFTPSYGFPVDVVSFDHTGKGGGEPGPSRPLDMAIREYSPGCEVVIDGLVHRSDGVLPTWGNRNDPGSVEDLRTLFTCRSCNLFGTTRHEAADCPRCGKPLDRTELLRPAGFLGARRPHSAYEQLAYVPPDPPRVSAEPETWVSLPDPEVGRHRTAREGRVLVTASGEHGDGYAVCIACGRAEAEMGERGSPLPAGLVRHRPLQKLRDNPRHDGLCPANDDASRKIRRNVKLGTEMVTDVFELQLDSLPINEAGKALAAAIGAALREVLGSRLGVDAETMGLAVAPSLRPDKARRSAIFLYDKASGGSGFASAADRDLPGLLRDAAARLDCPAGCATGCPECVLRRDLQFGTLMDRPGALKVLETEILPRLDLPESLQLFGPSTQAVTRPLDEWIDRQLAHRTIERMTLFLTDPPSGWDIADWPGTRIAENAGRSGVQVAIVMRTSDVHRLEMSQKLDLVRLVTRARANLNLAEDLPAVGDKTILAELCLNGREVAIAAPDEYASHVNCHWGDVTRALVVRGPRAPLAVSAPLSLDKLAAYGEGNSAQKDVSTELDGAIGQFGRRFWGIAKGLRPQIFANSTRLVRVTYNDRYLRSPLTGRLLYEVWRTLPIGDADTHLEIVTETLGKTERPGFLLWHNWETDALRRDVLSALFPSASVIIGTKSECAHARFFRFHFEDGSEASLFLDQGFGAWREAAQRTARFDHDVHPKYQARSLRELRFDVALQDDGRFPSPVWLSW</sequence>
<evidence type="ECO:0000256" key="2">
    <source>
        <dbReference type="ARBA" id="ARBA00022840"/>
    </source>
</evidence>
<gene>
    <name evidence="5" type="ORF">BMI91_00145</name>
</gene>
<comment type="caution">
    <text evidence="5">The sequence shown here is derived from an EMBL/GenBank/DDBJ whole genome shotgun (WGS) entry which is preliminary data.</text>
</comment>
<evidence type="ECO:0000259" key="4">
    <source>
        <dbReference type="PROSITE" id="PS51194"/>
    </source>
</evidence>
<dbReference type="Pfam" id="PF00271">
    <property type="entry name" value="Helicase_C"/>
    <property type="match status" value="1"/>
</dbReference>
<dbReference type="SMART" id="SM00490">
    <property type="entry name" value="HELICc"/>
    <property type="match status" value="1"/>
</dbReference>
<reference evidence="5 6" key="1">
    <citation type="submission" date="2016-11" db="EMBL/GenBank/DDBJ databases">
        <title>A multilocus sequence analysis scheme for characterization of bacteria in the genus Thioclava.</title>
        <authorList>
            <person name="Liu Y."/>
            <person name="Shao Z."/>
        </authorList>
    </citation>
    <scope>NUCLEOTIDE SEQUENCE [LARGE SCALE GENOMIC DNA]</scope>
    <source>
        <strain evidence="5 6">TAW-CT134</strain>
    </source>
</reference>
<keyword evidence="2" id="KW-0067">ATP-binding</keyword>
<dbReference type="Pfam" id="PF09369">
    <property type="entry name" value="MZB"/>
    <property type="match status" value="1"/>
</dbReference>
<accession>A0ABX3MYV7</accession>
<dbReference type="SUPFAM" id="SSF52540">
    <property type="entry name" value="P-loop containing nucleoside triphosphate hydrolases"/>
    <property type="match status" value="2"/>
</dbReference>
<dbReference type="PANTHER" id="PTHR47957">
    <property type="entry name" value="ATP-DEPENDENT HELICASE HRQ1"/>
    <property type="match status" value="1"/>
</dbReference>
<dbReference type="Proteomes" id="UP000190787">
    <property type="component" value="Unassembled WGS sequence"/>
</dbReference>
<feature type="domain" description="Helicase ATP-binding" evidence="3">
    <location>
        <begin position="42"/>
        <end position="242"/>
    </location>
</feature>
<dbReference type="SMART" id="SM00487">
    <property type="entry name" value="DEXDc"/>
    <property type="match status" value="1"/>
</dbReference>
<evidence type="ECO:0000256" key="1">
    <source>
        <dbReference type="ARBA" id="ARBA00022741"/>
    </source>
</evidence>